<evidence type="ECO:0000313" key="2">
    <source>
        <dbReference type="EMBL" id="MFB2897019.1"/>
    </source>
</evidence>
<dbReference type="EMBL" id="JBHFNR010000232">
    <property type="protein sequence ID" value="MFB2897019.1"/>
    <property type="molecule type" value="Genomic_DNA"/>
</dbReference>
<dbReference type="InterPro" id="IPR029060">
    <property type="entry name" value="PIN-like_dom_sf"/>
</dbReference>
<dbReference type="RefSeq" id="WP_413266637.1">
    <property type="nucleotide sequence ID" value="NZ_JBHFNR010000232.1"/>
</dbReference>
<dbReference type="PANTHER" id="PTHR36173">
    <property type="entry name" value="RIBONUCLEASE VAPC16-RELATED"/>
    <property type="match status" value="1"/>
</dbReference>
<dbReference type="PANTHER" id="PTHR36173:SF1">
    <property type="entry name" value="RIBONUCLEASE VAPC22"/>
    <property type="match status" value="1"/>
</dbReference>
<accession>A0ABV4Y1M0</accession>
<feature type="domain" description="PIN" evidence="1">
    <location>
        <begin position="2"/>
        <end position="65"/>
    </location>
</feature>
<protein>
    <submittedName>
        <fullName evidence="2">Type II toxin-antitoxin system VapC family toxin</fullName>
    </submittedName>
</protein>
<name>A0ABV4Y1M0_9CYAN</name>
<gene>
    <name evidence="2" type="ORF">ACE1CI_29240</name>
</gene>
<dbReference type="InterPro" id="IPR052919">
    <property type="entry name" value="TA_system_RNase"/>
</dbReference>
<comment type="caution">
    <text evidence="2">The sequence shown here is derived from an EMBL/GenBank/DDBJ whole genome shotgun (WGS) entry which is preliminary data.</text>
</comment>
<keyword evidence="3" id="KW-1185">Reference proteome</keyword>
<proteinExistence type="predicted"/>
<dbReference type="InterPro" id="IPR002716">
    <property type="entry name" value="PIN_dom"/>
</dbReference>
<reference evidence="2 3" key="1">
    <citation type="submission" date="2024-09" db="EMBL/GenBank/DDBJ databases">
        <title>Floridaenema gen nov. (Aerosakkonemataceae, Aerosakkonematales ord. nov., Cyanobacteria) from benthic tropical and subtropical fresh waters, with the description of four new species.</title>
        <authorList>
            <person name="Moretto J.A."/>
            <person name="Berthold D.E."/>
            <person name="Lefler F.W."/>
            <person name="Huang I.-S."/>
            <person name="Laughinghouse H. IV."/>
        </authorList>
    </citation>
    <scope>NUCLEOTIDE SEQUENCE [LARGE SCALE GENOMIC DNA]</scope>
    <source>
        <strain evidence="2 3">BLCC-F50</strain>
    </source>
</reference>
<dbReference type="Proteomes" id="UP001576784">
    <property type="component" value="Unassembled WGS sequence"/>
</dbReference>
<dbReference type="Pfam" id="PF01850">
    <property type="entry name" value="PIN"/>
    <property type="match status" value="1"/>
</dbReference>
<evidence type="ECO:0000259" key="1">
    <source>
        <dbReference type="Pfam" id="PF01850"/>
    </source>
</evidence>
<dbReference type="Gene3D" id="3.40.50.1010">
    <property type="entry name" value="5'-nuclease"/>
    <property type="match status" value="1"/>
</dbReference>
<dbReference type="SUPFAM" id="SSF88723">
    <property type="entry name" value="PIN domain-like"/>
    <property type="match status" value="1"/>
</dbReference>
<organism evidence="2 3">
    <name type="scientific">Floridaenema flaviceps BLCC-F50</name>
    <dbReference type="NCBI Taxonomy" id="3153642"/>
    <lineage>
        <taxon>Bacteria</taxon>
        <taxon>Bacillati</taxon>
        <taxon>Cyanobacteriota</taxon>
        <taxon>Cyanophyceae</taxon>
        <taxon>Oscillatoriophycideae</taxon>
        <taxon>Aerosakkonematales</taxon>
        <taxon>Aerosakkonemataceae</taxon>
        <taxon>Floridanema</taxon>
        <taxon>Floridanema flaviceps</taxon>
    </lineage>
</organism>
<evidence type="ECO:0000313" key="3">
    <source>
        <dbReference type="Proteomes" id="UP001576784"/>
    </source>
</evidence>
<sequence length="98" mass="11370">MIILDTQIWIWWVDNNQRLTQQHRDWIQQYQAQGLGVSIISCWEVAKLVENNKLILSRSVDEWLQAALAYPGVQLINLTIPIIVDAKILAYPDVQTLK</sequence>